<accession>A0A0M8K884</accession>
<dbReference type="OrthoDB" id="143323at2"/>
<dbReference type="Proteomes" id="UP000037784">
    <property type="component" value="Unassembled WGS sequence"/>
</dbReference>
<dbReference type="InterPro" id="IPR011251">
    <property type="entry name" value="Luciferase-like_dom"/>
</dbReference>
<feature type="domain" description="Luciferase-like" evidence="5">
    <location>
        <begin position="14"/>
        <end position="245"/>
    </location>
</feature>
<organism evidence="6 8">
    <name type="scientific">Ardenticatena maritima</name>
    <dbReference type="NCBI Taxonomy" id="872965"/>
    <lineage>
        <taxon>Bacteria</taxon>
        <taxon>Bacillati</taxon>
        <taxon>Chloroflexota</taxon>
        <taxon>Ardenticatenia</taxon>
        <taxon>Ardenticatenales</taxon>
        <taxon>Ardenticatenaceae</taxon>
        <taxon>Ardenticatena</taxon>
    </lineage>
</organism>
<dbReference type="STRING" id="872965.SE16_01030"/>
<gene>
    <name evidence="6" type="ORF">ARMA_2198</name>
    <name evidence="7" type="ORF">SE16_01030</name>
</gene>
<evidence type="ECO:0000256" key="1">
    <source>
        <dbReference type="ARBA" id="ARBA00022630"/>
    </source>
</evidence>
<keyword evidence="4" id="KW-0503">Monooxygenase</keyword>
<reference evidence="8" key="3">
    <citation type="submission" date="2015-08" db="EMBL/GenBank/DDBJ databases">
        <title>Draft Genome Sequence of a Heterotrophic Facultative Anaerobic Bacterium Ardenticatena maritima Strain 110S.</title>
        <authorList>
            <person name="Kawaichi S."/>
            <person name="Yoshida T."/>
            <person name="Sako Y."/>
            <person name="Nakamura R."/>
        </authorList>
    </citation>
    <scope>NUCLEOTIDE SEQUENCE [LARGE SCALE GENOMIC DNA]</scope>
    <source>
        <strain evidence="8">110S</strain>
    </source>
</reference>
<dbReference type="Gene3D" id="3.20.20.30">
    <property type="entry name" value="Luciferase-like domain"/>
    <property type="match status" value="1"/>
</dbReference>
<dbReference type="EMBL" id="LGKN01000003">
    <property type="protein sequence ID" value="KPL89136.1"/>
    <property type="molecule type" value="Genomic_DNA"/>
</dbReference>
<dbReference type="PANTHER" id="PTHR42847">
    <property type="entry name" value="ALKANESULFONATE MONOOXYGENASE"/>
    <property type="match status" value="1"/>
</dbReference>
<dbReference type="EMBL" id="BBZA01000192">
    <property type="protein sequence ID" value="GAP63775.1"/>
    <property type="molecule type" value="Genomic_DNA"/>
</dbReference>
<dbReference type="AlphaFoldDB" id="A0A0M8K884"/>
<dbReference type="RefSeq" id="WP_054493571.1">
    <property type="nucleotide sequence ID" value="NZ_BBZA01000192.1"/>
</dbReference>
<dbReference type="InParanoid" id="A0A0M8K884"/>
<dbReference type="GO" id="GO:0046306">
    <property type="term" value="P:alkanesulfonate catabolic process"/>
    <property type="evidence" value="ECO:0007669"/>
    <property type="project" value="TreeGrafter"/>
</dbReference>
<evidence type="ECO:0000256" key="2">
    <source>
        <dbReference type="ARBA" id="ARBA00022643"/>
    </source>
</evidence>
<dbReference type="PANTHER" id="PTHR42847:SF4">
    <property type="entry name" value="ALKANESULFONATE MONOOXYGENASE-RELATED"/>
    <property type="match status" value="1"/>
</dbReference>
<dbReference type="NCBIfam" id="TIGR03560">
    <property type="entry name" value="F420_Rv1855c"/>
    <property type="match status" value="1"/>
</dbReference>
<dbReference type="InterPro" id="IPR036661">
    <property type="entry name" value="Luciferase-like_sf"/>
</dbReference>
<name>A0A0M8K884_9CHLR</name>
<reference evidence="6 8" key="1">
    <citation type="journal article" date="2015" name="Genome Announc.">
        <title>Draft Genome Sequence of a Heterotrophic Facultative Anaerobic Thermophilic Bacterium, Ardenticatena maritima Strain 110ST.</title>
        <authorList>
            <person name="Kawaichi S."/>
            <person name="Yoshida T."/>
            <person name="Sako Y."/>
            <person name="Nakamura R."/>
        </authorList>
    </citation>
    <scope>NUCLEOTIDE SEQUENCE [LARGE SCALE GENOMIC DNA]</scope>
    <source>
        <strain evidence="6 8">110S</strain>
    </source>
</reference>
<keyword evidence="8" id="KW-1185">Reference proteome</keyword>
<evidence type="ECO:0000256" key="4">
    <source>
        <dbReference type="ARBA" id="ARBA00023033"/>
    </source>
</evidence>
<keyword evidence="1" id="KW-0285">Flavoprotein</keyword>
<comment type="caution">
    <text evidence="6">The sequence shown here is derived from an EMBL/GenBank/DDBJ whole genome shotgun (WGS) entry which is preliminary data.</text>
</comment>
<dbReference type="PATRIC" id="fig|872965.6.peg.149"/>
<dbReference type="SUPFAM" id="SSF51679">
    <property type="entry name" value="Bacterial luciferase-like"/>
    <property type="match status" value="1"/>
</dbReference>
<evidence type="ECO:0000313" key="8">
    <source>
        <dbReference type="Proteomes" id="UP000037784"/>
    </source>
</evidence>
<dbReference type="InterPro" id="IPR050172">
    <property type="entry name" value="SsuD_RutA_monooxygenase"/>
</dbReference>
<dbReference type="InterPro" id="IPR019952">
    <property type="entry name" value="F420_OxRdatse_Rv1855c_pred"/>
</dbReference>
<evidence type="ECO:0000256" key="3">
    <source>
        <dbReference type="ARBA" id="ARBA00023002"/>
    </source>
</evidence>
<proteinExistence type="predicted"/>
<reference evidence="7 9" key="2">
    <citation type="submission" date="2015-07" db="EMBL/GenBank/DDBJ databases">
        <title>Whole genome sequence of Ardenticatena maritima DSM 23922.</title>
        <authorList>
            <person name="Hemp J."/>
            <person name="Ward L.M."/>
            <person name="Pace L.A."/>
            <person name="Fischer W.W."/>
        </authorList>
    </citation>
    <scope>NUCLEOTIDE SEQUENCE [LARGE SCALE GENOMIC DNA]</scope>
    <source>
        <strain evidence="7 9">110S</strain>
    </source>
</reference>
<dbReference type="Proteomes" id="UP000050502">
    <property type="component" value="Unassembled WGS sequence"/>
</dbReference>
<keyword evidence="3" id="KW-0560">Oxidoreductase</keyword>
<dbReference type="Pfam" id="PF00296">
    <property type="entry name" value="Bac_luciferase"/>
    <property type="match status" value="1"/>
</dbReference>
<evidence type="ECO:0000313" key="6">
    <source>
        <dbReference type="EMBL" id="GAP63775.1"/>
    </source>
</evidence>
<evidence type="ECO:0000259" key="5">
    <source>
        <dbReference type="Pfam" id="PF00296"/>
    </source>
</evidence>
<keyword evidence="2" id="KW-0288">FMN</keyword>
<evidence type="ECO:0000313" key="9">
    <source>
        <dbReference type="Proteomes" id="UP000050502"/>
    </source>
</evidence>
<dbReference type="GO" id="GO:0008726">
    <property type="term" value="F:alkanesulfonate monooxygenase activity"/>
    <property type="evidence" value="ECO:0007669"/>
    <property type="project" value="TreeGrafter"/>
</dbReference>
<sequence length="304" mass="34191">MPEIAIMIEGQNGLNWERWKRIAHAVEDLGFVGLYRSDHFTNANPPDKDSLELWVSLTWLASHTSRIEFGPLVTPVSFRHPVFTARMAKDVDDLSGGRLVLGVGAGWQEREHAMFGFDLLSVRERFARFEEGLEVITRLLRSEERVTFYGRYYHLQDAILLPRPHRPGGPPVLIGGNGPRRTLPLVARYADEWNAVFIPPARIAELNARLDELLRAEGRRPSDVRRSLMTGLIFGRDATELARKLEGRPPADELRARGLIVGMPSEVREQIAALDTVGVQRVMLQWLGLDDVDGLAALAEALLH</sequence>
<dbReference type="FunCoup" id="A0A0M8K884">
    <property type="interactions" value="55"/>
</dbReference>
<evidence type="ECO:0000313" key="7">
    <source>
        <dbReference type="EMBL" id="KPL89136.1"/>
    </source>
</evidence>
<protein>
    <submittedName>
        <fullName evidence="7">Luciferase</fullName>
    </submittedName>
</protein>